<dbReference type="Gene3D" id="3.40.395.10">
    <property type="entry name" value="Adenoviral Proteinase, Chain A"/>
    <property type="match status" value="1"/>
</dbReference>
<dbReference type="InterPro" id="IPR011011">
    <property type="entry name" value="Znf_FYVE_PHD"/>
</dbReference>
<dbReference type="EMBL" id="BLXT01003735">
    <property type="protein sequence ID" value="GFO04105.1"/>
    <property type="molecule type" value="Genomic_DNA"/>
</dbReference>
<sequence length="1353" mass="153048">MEVGYEFSSWESFQNALERYSQENKVLYVVGTCKPVETANKNALLHNKFPIKFKYCFARMVCKHFGSYSTKSMGQRPNQRTCKTGCTSSILVSVNKKRTCLVIKEANLQHSHAVSESIFSGYSQTRRLQGEERRMASVLLRGGVSLPRVQEFISNVCHKDPTLKDLQNLKSNVLKPPGTSTTASERGEVEAEEFAFLSAVDKIMAEDSGAIVEIINFDLVPGAIYIQTSGMIESSQTLGSGKLQVITHSMNDGKVSVISVVGVDANHDPHVLALAVIFVMSDSTLRCFFEAFVRNNSEFCDCVNGIVLDCSKQNADFLQQLIPQAHLAWSQSYVFQVFADQAAYISYNSEVYLQMCTDLINAENVEAYNENLKLLMDSVKSSDYQEFLKSLDASKEMWALLEISRCPFLQHQRYTLEVYFLNMIKIYLRTHMTSSEILKALLRFVRNEDPGESEAGVHFPSEIDPSLMQYHQLCFPEAYHAIECQITLSFDRGYEIKQQRDVFVIKEKDTGREYSLDGVCSKCTCPYYLKEELPCHHIFALLKFLGKPFFDESLIPIKWQVFGTAITIDAIAESLAQGHVPSSLEHDERIKELQNVLRDILAFSCSHSYQQMWRDLSLLKQVLTLMKTSSSYDAKIVCEKNLSGSSKVVSSESKNETSEISESTSGCIENSGSLPRKRGRGRPPKRDKSLRVMDGDNQFSSKGIHSCPSGKKSKLDKASPLANSMPSRHNLRRNIKHKFVTLEASTRSILAPETDTEDEPCGDIRVLQVEEDESKFVTSVLNEKRTEMYRAVQPKAPLLLNNLPPETTTEKELLQSKVSLSEIVSDAKAESILSVTQPQTSDVEKSYMSQDKTPHEESNDDNEEETSSNDSEGELDQTSSLHTITKGRQKRKKKLLVFMSEFSFDLLNEIMQTINSMISQEEKEKQGTAIGGQHPADELINSCEDYVEGDLITSYLTSLYAGFNQYTYQVASALFCKANMFGIPPTSLLQSLSGWPNHLPNFTPLQSFENDVTLSPGQTLTLCGHKLDQEDMDTLWPDKEISSEIVHAYLDNLAQKHSGKVFVLPFSLVHVWRNGTWTNMLFKKVHFKTFDYLVLPIHCGGEFTPSERESRELMQPCWMALVADVKARTVSVLNPRTEDCYIIAANGYMLQWRRYMQIRSVYTREMLTAWDTKHIECNKMAKEGFSAVMLLMNVEAMMLGVHPAVMQPLTHSSRYRHYIAACLRDMDWQATVLCVGGPECQHMAAQDADWLQCENCRAWWHRACATAGSEAQGKENPSISGIFYCTPCRQRIFALKNGDDQMKVQNKQDEEENEDPEDEEGEEVAFENGDEGRENEGQALHIEEFHGKREMEI</sequence>
<evidence type="ECO:0000313" key="8">
    <source>
        <dbReference type="Proteomes" id="UP000735302"/>
    </source>
</evidence>
<evidence type="ECO:0000256" key="3">
    <source>
        <dbReference type="ARBA" id="ARBA00022833"/>
    </source>
</evidence>
<dbReference type="Pfam" id="PF21599">
    <property type="entry name" value="ZSWIM3_N"/>
    <property type="match status" value="1"/>
</dbReference>
<dbReference type="InterPro" id="IPR038765">
    <property type="entry name" value="Papain-like_cys_pep_sf"/>
</dbReference>
<keyword evidence="8" id="KW-1185">Reference proteome</keyword>
<dbReference type="InterPro" id="IPR048325">
    <property type="entry name" value="ZSWIM3_N"/>
</dbReference>
<gene>
    <name evidence="7" type="ORF">PoB_003061000</name>
</gene>
<feature type="compositionally biased region" description="Basic and acidic residues" evidence="5">
    <location>
        <begin position="684"/>
        <end position="694"/>
    </location>
</feature>
<name>A0AAV4A7G9_9GAST</name>
<feature type="region of interest" description="Disordered" evidence="5">
    <location>
        <begin position="647"/>
        <end position="727"/>
    </location>
</feature>
<feature type="compositionally biased region" description="Basic and acidic residues" evidence="5">
    <location>
        <begin position="1330"/>
        <end position="1353"/>
    </location>
</feature>
<reference evidence="7 8" key="1">
    <citation type="journal article" date="2021" name="Elife">
        <title>Chloroplast acquisition without the gene transfer in kleptoplastic sea slugs, Plakobranchus ocellatus.</title>
        <authorList>
            <person name="Maeda T."/>
            <person name="Takahashi S."/>
            <person name="Yoshida T."/>
            <person name="Shimamura S."/>
            <person name="Takaki Y."/>
            <person name="Nagai Y."/>
            <person name="Toyoda A."/>
            <person name="Suzuki Y."/>
            <person name="Arimoto A."/>
            <person name="Ishii H."/>
            <person name="Satoh N."/>
            <person name="Nishiyama T."/>
            <person name="Hasebe M."/>
            <person name="Maruyama T."/>
            <person name="Minagawa J."/>
            <person name="Obokata J."/>
            <person name="Shigenobu S."/>
        </authorList>
    </citation>
    <scope>NUCLEOTIDE SEQUENCE [LARGE SCALE GENOMIC DNA]</scope>
</reference>
<feature type="compositionally biased region" description="Acidic residues" evidence="5">
    <location>
        <begin position="1309"/>
        <end position="1329"/>
    </location>
</feature>
<feature type="domain" description="SWIM-type" evidence="6">
    <location>
        <begin position="514"/>
        <end position="546"/>
    </location>
</feature>
<organism evidence="7 8">
    <name type="scientific">Plakobranchus ocellatus</name>
    <dbReference type="NCBI Taxonomy" id="259542"/>
    <lineage>
        <taxon>Eukaryota</taxon>
        <taxon>Metazoa</taxon>
        <taxon>Spiralia</taxon>
        <taxon>Lophotrochozoa</taxon>
        <taxon>Mollusca</taxon>
        <taxon>Gastropoda</taxon>
        <taxon>Heterobranchia</taxon>
        <taxon>Euthyneura</taxon>
        <taxon>Panpulmonata</taxon>
        <taxon>Sacoglossa</taxon>
        <taxon>Placobranchoidea</taxon>
        <taxon>Plakobranchidae</taxon>
        <taxon>Plakobranchus</taxon>
    </lineage>
</organism>
<dbReference type="CDD" id="cd15517">
    <property type="entry name" value="PHD_TCF19_like"/>
    <property type="match status" value="1"/>
</dbReference>
<dbReference type="InterPro" id="IPR013083">
    <property type="entry name" value="Znf_RING/FYVE/PHD"/>
</dbReference>
<evidence type="ECO:0000256" key="4">
    <source>
        <dbReference type="PROSITE-ProRule" id="PRU00325"/>
    </source>
</evidence>
<feature type="compositionally biased region" description="Acidic residues" evidence="5">
    <location>
        <begin position="858"/>
        <end position="875"/>
    </location>
</feature>
<evidence type="ECO:0000256" key="5">
    <source>
        <dbReference type="SAM" id="MobiDB-lite"/>
    </source>
</evidence>
<keyword evidence="1" id="KW-0479">Metal-binding</keyword>
<dbReference type="GO" id="GO:0008270">
    <property type="term" value="F:zinc ion binding"/>
    <property type="evidence" value="ECO:0007669"/>
    <property type="project" value="UniProtKB-KW"/>
</dbReference>
<evidence type="ECO:0000259" key="6">
    <source>
        <dbReference type="PROSITE" id="PS50966"/>
    </source>
</evidence>
<dbReference type="InterPro" id="IPR007527">
    <property type="entry name" value="Znf_SWIM"/>
</dbReference>
<dbReference type="SMART" id="SM00249">
    <property type="entry name" value="PHD"/>
    <property type="match status" value="1"/>
</dbReference>
<evidence type="ECO:0000256" key="2">
    <source>
        <dbReference type="ARBA" id="ARBA00022771"/>
    </source>
</evidence>
<dbReference type="SUPFAM" id="SSF57903">
    <property type="entry name" value="FYVE/PHD zinc finger"/>
    <property type="match status" value="1"/>
</dbReference>
<dbReference type="SUPFAM" id="SSF54001">
    <property type="entry name" value="Cysteine proteinases"/>
    <property type="match status" value="1"/>
</dbReference>
<keyword evidence="2 4" id="KW-0863">Zinc-finger</keyword>
<protein>
    <recommendedName>
        <fullName evidence="6">SWIM-type domain-containing protein</fullName>
    </recommendedName>
</protein>
<dbReference type="PROSITE" id="PS50966">
    <property type="entry name" value="ZF_SWIM"/>
    <property type="match status" value="1"/>
</dbReference>
<feature type="region of interest" description="Disordered" evidence="5">
    <location>
        <begin position="834"/>
        <end position="886"/>
    </location>
</feature>
<dbReference type="PANTHER" id="PTHR31569:SF4">
    <property type="entry name" value="SWIM-TYPE DOMAIN-CONTAINING PROTEIN"/>
    <property type="match status" value="1"/>
</dbReference>
<dbReference type="Proteomes" id="UP000735302">
    <property type="component" value="Unassembled WGS sequence"/>
</dbReference>
<comment type="caution">
    <text evidence="7">The sequence shown here is derived from an EMBL/GenBank/DDBJ whole genome shotgun (WGS) entry which is preliminary data.</text>
</comment>
<evidence type="ECO:0000256" key="1">
    <source>
        <dbReference type="ARBA" id="ARBA00022723"/>
    </source>
</evidence>
<dbReference type="Pfam" id="PF04434">
    <property type="entry name" value="SWIM"/>
    <property type="match status" value="1"/>
</dbReference>
<proteinExistence type="predicted"/>
<dbReference type="Gene3D" id="3.30.40.10">
    <property type="entry name" value="Zinc/RING finger domain, C3HC4 (zinc finger)"/>
    <property type="match status" value="1"/>
</dbReference>
<dbReference type="PANTHER" id="PTHR31569">
    <property type="entry name" value="SWIM-TYPE DOMAIN-CONTAINING PROTEIN"/>
    <property type="match status" value="1"/>
</dbReference>
<feature type="region of interest" description="Disordered" evidence="5">
    <location>
        <begin position="1302"/>
        <end position="1353"/>
    </location>
</feature>
<evidence type="ECO:0000313" key="7">
    <source>
        <dbReference type="EMBL" id="GFO04105.1"/>
    </source>
</evidence>
<feature type="compositionally biased region" description="Polar residues" evidence="5">
    <location>
        <begin position="834"/>
        <end position="851"/>
    </location>
</feature>
<dbReference type="InterPro" id="IPR052579">
    <property type="entry name" value="Zinc_finger_SWIM"/>
</dbReference>
<feature type="compositionally biased region" description="Polar residues" evidence="5">
    <location>
        <begin position="660"/>
        <end position="670"/>
    </location>
</feature>
<keyword evidence="3" id="KW-0862">Zinc</keyword>
<dbReference type="InterPro" id="IPR001965">
    <property type="entry name" value="Znf_PHD"/>
</dbReference>
<accession>A0AAV4A7G9</accession>